<dbReference type="InterPro" id="IPR011048">
    <property type="entry name" value="Haem_d1_sf"/>
</dbReference>
<organism evidence="5 6">
    <name type="scientific">Sphingobacterium spiritivorum</name>
    <name type="common">Flavobacterium spiritivorum</name>
    <dbReference type="NCBI Taxonomy" id="258"/>
    <lineage>
        <taxon>Bacteria</taxon>
        <taxon>Pseudomonadati</taxon>
        <taxon>Bacteroidota</taxon>
        <taxon>Sphingobacteriia</taxon>
        <taxon>Sphingobacteriales</taxon>
        <taxon>Sphingobacteriaceae</taxon>
        <taxon>Sphingobacterium</taxon>
    </lineage>
</organism>
<feature type="chain" id="PRO_5017087146" evidence="3">
    <location>
        <begin position="34"/>
        <end position="351"/>
    </location>
</feature>
<dbReference type="Gene3D" id="2.130.10.10">
    <property type="entry name" value="YVTN repeat-like/Quinoprotein amine dehydrogenase"/>
    <property type="match status" value="1"/>
</dbReference>
<accession>A0A380CT66</accession>
<dbReference type="Pfam" id="PF21783">
    <property type="entry name" value="YNCE"/>
    <property type="match status" value="1"/>
</dbReference>
<dbReference type="GO" id="GO:0016829">
    <property type="term" value="F:lyase activity"/>
    <property type="evidence" value="ECO:0007669"/>
    <property type="project" value="UniProtKB-KW"/>
</dbReference>
<feature type="domain" description="YNCE-like beta-propeller" evidence="4">
    <location>
        <begin position="74"/>
        <end position="268"/>
    </location>
</feature>
<name>A0A380CT66_SPHSI</name>
<dbReference type="SUPFAM" id="SSF51004">
    <property type="entry name" value="C-terminal (heme d1) domain of cytochrome cd1-nitrite reductase"/>
    <property type="match status" value="1"/>
</dbReference>
<sequence length="351" mass="37518">MYNFTKPHIFKKEILIASSFAFAFLAWGHSASAQTVVKSSAAGKGVYEAVVNEQDGFIYVTSAGSRTQPGGAIYKIHPESLAITDSILMKENPPFGLGINHKTQMLYTTNTRTHSVSAVDIKTGKVIATFNNGKDKSHTREVLVDEDNNLIYISDVGDPSSIWVIDGKTNTYLHSIENTGKTTTGMVLNDRKDKMYITNMGTNEVAVIDLKSHKVEKSFPSGGESPVNLVADGNHIFVANQKSGTITVLDAASGQVLKSIPTGDGAIGISYDKKSNRIYSANRQTGTTTVIDAANYAVLADLPTGSHPNNVKVSPQTGAAYVINKAKGGRPVEGQPTPPADTNGDTITLIR</sequence>
<dbReference type="RefSeq" id="WP_115171363.1">
    <property type="nucleotide sequence ID" value="NZ_UGYW01000002.1"/>
</dbReference>
<evidence type="ECO:0000256" key="1">
    <source>
        <dbReference type="ARBA" id="ARBA00022729"/>
    </source>
</evidence>
<dbReference type="InterPro" id="IPR051200">
    <property type="entry name" value="Host-pathogen_enzymatic-act"/>
</dbReference>
<dbReference type="PANTHER" id="PTHR47197">
    <property type="entry name" value="PROTEIN NIRF"/>
    <property type="match status" value="1"/>
</dbReference>
<keyword evidence="5" id="KW-0456">Lyase</keyword>
<evidence type="ECO:0000313" key="5">
    <source>
        <dbReference type="EMBL" id="SUJ26677.1"/>
    </source>
</evidence>
<evidence type="ECO:0000256" key="2">
    <source>
        <dbReference type="SAM" id="MobiDB-lite"/>
    </source>
</evidence>
<feature type="signal peptide" evidence="3">
    <location>
        <begin position="1"/>
        <end position="33"/>
    </location>
</feature>
<protein>
    <submittedName>
        <fullName evidence="5">Streptogramin lyase</fullName>
    </submittedName>
</protein>
<dbReference type="PANTHER" id="PTHR47197:SF3">
    <property type="entry name" value="DIHYDRO-HEME D1 DEHYDROGENASE"/>
    <property type="match status" value="1"/>
</dbReference>
<dbReference type="NCBIfam" id="TIGR02276">
    <property type="entry name" value="beta_rpt_yvtn"/>
    <property type="match status" value="2"/>
</dbReference>
<dbReference type="AlphaFoldDB" id="A0A380CT66"/>
<dbReference type="InterPro" id="IPR015943">
    <property type="entry name" value="WD40/YVTN_repeat-like_dom_sf"/>
</dbReference>
<dbReference type="EMBL" id="UGYW01000002">
    <property type="protein sequence ID" value="SUJ26677.1"/>
    <property type="molecule type" value="Genomic_DNA"/>
</dbReference>
<dbReference type="InterPro" id="IPR048433">
    <property type="entry name" value="YNCE-like_beta-prop"/>
</dbReference>
<keyword evidence="1 3" id="KW-0732">Signal</keyword>
<evidence type="ECO:0000313" key="6">
    <source>
        <dbReference type="Proteomes" id="UP000254893"/>
    </source>
</evidence>
<dbReference type="Proteomes" id="UP000254893">
    <property type="component" value="Unassembled WGS sequence"/>
</dbReference>
<evidence type="ECO:0000259" key="4">
    <source>
        <dbReference type="Pfam" id="PF21783"/>
    </source>
</evidence>
<dbReference type="InterPro" id="IPR011964">
    <property type="entry name" value="YVTN_b-propeller_repeat"/>
</dbReference>
<evidence type="ECO:0000256" key="3">
    <source>
        <dbReference type="SAM" id="SignalP"/>
    </source>
</evidence>
<gene>
    <name evidence="5" type="primary">yncE_2</name>
    <name evidence="5" type="ORF">NCTC11388_04000</name>
</gene>
<reference evidence="5 6" key="1">
    <citation type="submission" date="2018-06" db="EMBL/GenBank/DDBJ databases">
        <authorList>
            <consortium name="Pathogen Informatics"/>
            <person name="Doyle S."/>
        </authorList>
    </citation>
    <scope>NUCLEOTIDE SEQUENCE [LARGE SCALE GENOMIC DNA]</scope>
    <source>
        <strain evidence="5 6">NCTC11388</strain>
    </source>
</reference>
<proteinExistence type="predicted"/>
<feature type="region of interest" description="Disordered" evidence="2">
    <location>
        <begin position="328"/>
        <end position="351"/>
    </location>
</feature>